<dbReference type="EMBL" id="CP000095">
    <property type="protein sequence ID" value="AAZ58725.1"/>
    <property type="molecule type" value="Genomic_DNA"/>
</dbReference>
<comment type="similarity">
    <text evidence="1">Belongs to the polysaccharide synthase family.</text>
</comment>
<dbReference type="STRING" id="59920.PMN2A_1235"/>
<evidence type="ECO:0000313" key="3">
    <source>
        <dbReference type="EMBL" id="AAZ58725.1"/>
    </source>
</evidence>
<dbReference type="InterPro" id="IPR051203">
    <property type="entry name" value="Polysaccharide_Synthase-Rel"/>
</dbReference>
<reference evidence="3 4" key="1">
    <citation type="journal article" date="2007" name="PLoS Genet.">
        <title>Patterns and implications of gene gain and loss in the evolution of Prochlorococcus.</title>
        <authorList>
            <person name="Kettler G.C."/>
            <person name="Martiny A.C."/>
            <person name="Huang K."/>
            <person name="Zucker J."/>
            <person name="Coleman M.L."/>
            <person name="Rodrigue S."/>
            <person name="Chen F."/>
            <person name="Lapidus A."/>
            <person name="Ferriera S."/>
            <person name="Johnson J."/>
            <person name="Steglich C."/>
            <person name="Church G.M."/>
            <person name="Richardson P."/>
            <person name="Chisholm S.W."/>
        </authorList>
    </citation>
    <scope>NUCLEOTIDE SEQUENCE [LARGE SCALE GENOMIC DNA]</scope>
    <source>
        <strain evidence="3 4">NATL2A</strain>
    </source>
</reference>
<evidence type="ECO:0000256" key="1">
    <source>
        <dbReference type="ARBA" id="ARBA00007430"/>
    </source>
</evidence>
<dbReference type="HOGENOM" id="CLU_013560_4_1_3"/>
<keyword evidence="4" id="KW-1185">Reference proteome</keyword>
<dbReference type="PhylomeDB" id="Q46IF3"/>
<organism evidence="3 4">
    <name type="scientific">Prochlorococcus marinus (strain NATL2A)</name>
    <dbReference type="NCBI Taxonomy" id="59920"/>
    <lineage>
        <taxon>Bacteria</taxon>
        <taxon>Bacillati</taxon>
        <taxon>Cyanobacteriota</taxon>
        <taxon>Cyanophyceae</taxon>
        <taxon>Synechococcales</taxon>
        <taxon>Prochlorococcaceae</taxon>
        <taxon>Prochlorococcus</taxon>
    </lineage>
</organism>
<name>Q46IF3_PROMT</name>
<evidence type="ECO:0000313" key="4">
    <source>
        <dbReference type="Proteomes" id="UP000002535"/>
    </source>
</evidence>
<dbReference type="AlphaFoldDB" id="Q46IF3"/>
<dbReference type="Proteomes" id="UP000002535">
    <property type="component" value="Chromosome"/>
</dbReference>
<dbReference type="RefSeq" id="WP_011295579.1">
    <property type="nucleotide sequence ID" value="NC_007335.2"/>
</dbReference>
<sequence>MYSFTPKDKRIFITGGTGFLGRSLIERLYKKNEIIIYSRDEAKHHFLKEKYPNVHFILGDIRDKELLNRSAKGANIGIFAASLKQISSCDQNPEEALQTIANGAINSKHIAIENKFDSAIFISSDKSRAATTIYGSLKYFAGEQFILKNNYERHSSTNLSTVIYGNVLNSTGSIIPMIWKSINSNTELTLFSKKMTRFIIDVDQAIDLIFEGISYDQASLIPKSKSIKVLDLFEIYKENFNLKFNIGYPRIGEKIHEVLVTQEEMSRLSNSDCGTFYILKPFRTKFKSDCTQLRNDSYSSKDCLISKSELNKILNKFNYFKP</sequence>
<accession>Q46IF3</accession>
<gene>
    <name evidence="3" type="ordered locus">PMN2A_1235</name>
</gene>
<evidence type="ECO:0000259" key="2">
    <source>
        <dbReference type="Pfam" id="PF02719"/>
    </source>
</evidence>
<dbReference type="PANTHER" id="PTHR43318:SF2">
    <property type="entry name" value="UDP-N-ACETYLGLUCOSAMINE 4,6-DEHYDRATASE (INVERTING)"/>
    <property type="match status" value="1"/>
</dbReference>
<protein>
    <submittedName>
        <fullName evidence="3">Nucleoside-diphosphate sugar epimerase</fullName>
    </submittedName>
</protein>
<proteinExistence type="inferred from homology"/>
<dbReference type="InterPro" id="IPR036291">
    <property type="entry name" value="NAD(P)-bd_dom_sf"/>
</dbReference>
<dbReference type="SUPFAM" id="SSF51735">
    <property type="entry name" value="NAD(P)-binding Rossmann-fold domains"/>
    <property type="match status" value="1"/>
</dbReference>
<dbReference type="Pfam" id="PF02719">
    <property type="entry name" value="Polysacc_synt_2"/>
    <property type="match status" value="1"/>
</dbReference>
<feature type="domain" description="Polysaccharide biosynthesis protein CapD-like" evidence="2">
    <location>
        <begin position="11"/>
        <end position="268"/>
    </location>
</feature>
<dbReference type="PANTHER" id="PTHR43318">
    <property type="entry name" value="UDP-N-ACETYLGLUCOSAMINE 4,6-DEHYDRATASE"/>
    <property type="match status" value="1"/>
</dbReference>
<dbReference type="InterPro" id="IPR003869">
    <property type="entry name" value="Polysac_CapD-like"/>
</dbReference>
<dbReference type="KEGG" id="pmn:PMN2A_1235"/>
<dbReference type="Gene3D" id="3.40.50.720">
    <property type="entry name" value="NAD(P)-binding Rossmann-like Domain"/>
    <property type="match status" value="1"/>
</dbReference>